<reference evidence="1 2" key="1">
    <citation type="submission" date="2014-08" db="EMBL/GenBank/DDBJ databases">
        <title>Genomic and Phenotypic Diversity of Colwellia psychrerythraea strains from Disparate Marine Basins.</title>
        <authorList>
            <person name="Techtmann S.M."/>
            <person name="Stelling S.C."/>
            <person name="Utturkar S.M."/>
            <person name="Alshibli N."/>
            <person name="Harris A."/>
            <person name="Brown S.D."/>
            <person name="Hazen T.C."/>
        </authorList>
    </citation>
    <scope>NUCLEOTIDE SEQUENCE [LARGE SCALE GENOMIC DNA]</scope>
    <source>
        <strain evidence="1 2">ND2E</strain>
    </source>
</reference>
<dbReference type="AlphaFoldDB" id="A0A099K8P7"/>
<sequence length="175" mass="20502" precursor="true">MVVVMEYKMVLLAICTTLIMGSSIAKEAEVNSQEKTKYSKHWLLDEGDRTKRINKLETYLRGFDQPMLEVGQRYESLYQALQDENYDFAIYQWNKIKKTIENGLMKRPARRENAEIFLLNQTWKEVFDDISSKDKNTAWEGFDKATVACLSCHVAEDVSFVNNQPLFRLQRSNKK</sequence>
<evidence type="ECO:0000313" key="2">
    <source>
        <dbReference type="Proteomes" id="UP000029843"/>
    </source>
</evidence>
<proteinExistence type="predicted"/>
<dbReference type="Proteomes" id="UP000029843">
    <property type="component" value="Unassembled WGS sequence"/>
</dbReference>
<dbReference type="PATRIC" id="fig|28229.4.peg.4291"/>
<gene>
    <name evidence="1" type="ORF">ND2E_0797</name>
</gene>
<name>A0A099K8P7_COLPS</name>
<comment type="caution">
    <text evidence="1">The sequence shown here is derived from an EMBL/GenBank/DDBJ whole genome shotgun (WGS) entry which is preliminary data.</text>
</comment>
<evidence type="ECO:0008006" key="3">
    <source>
        <dbReference type="Google" id="ProtNLM"/>
    </source>
</evidence>
<organism evidence="1 2">
    <name type="scientific">Colwellia psychrerythraea</name>
    <name type="common">Vibrio psychroerythus</name>
    <dbReference type="NCBI Taxonomy" id="28229"/>
    <lineage>
        <taxon>Bacteria</taxon>
        <taxon>Pseudomonadati</taxon>
        <taxon>Pseudomonadota</taxon>
        <taxon>Gammaproteobacteria</taxon>
        <taxon>Alteromonadales</taxon>
        <taxon>Colwelliaceae</taxon>
        <taxon>Colwellia</taxon>
    </lineage>
</organism>
<dbReference type="EMBL" id="JQED01000056">
    <property type="protein sequence ID" value="KGJ86625.1"/>
    <property type="molecule type" value="Genomic_DNA"/>
</dbReference>
<accession>A0A099K8P7</accession>
<evidence type="ECO:0000313" key="1">
    <source>
        <dbReference type="EMBL" id="KGJ86625.1"/>
    </source>
</evidence>
<protein>
    <recommendedName>
        <fullName evidence="3">Cytochrome c family protein</fullName>
    </recommendedName>
</protein>